<proteinExistence type="predicted"/>
<dbReference type="Proteomes" id="UP001157126">
    <property type="component" value="Unassembled WGS sequence"/>
</dbReference>
<evidence type="ECO:0000313" key="2">
    <source>
        <dbReference type="Proteomes" id="UP001157126"/>
    </source>
</evidence>
<name>A0ABQ6IXC0_9MICO</name>
<accession>A0ABQ6IXC0</accession>
<comment type="caution">
    <text evidence="1">The sequence shown here is derived from an EMBL/GenBank/DDBJ whole genome shotgun (WGS) entry which is preliminary data.</text>
</comment>
<evidence type="ECO:0008006" key="3">
    <source>
        <dbReference type="Google" id="ProtNLM"/>
    </source>
</evidence>
<dbReference type="EMBL" id="BSUO01000001">
    <property type="protein sequence ID" value="GMA41716.1"/>
    <property type="molecule type" value="Genomic_DNA"/>
</dbReference>
<gene>
    <name evidence="1" type="ORF">GCM10025883_37610</name>
</gene>
<sequence length="76" mass="8322">MPIKFSATWTSTKLTVEIASTAAMFTPLVALITDTAMATPRATKSLLRLKKESVDMRTLHPITVMCGTLTACFTWT</sequence>
<evidence type="ECO:0000313" key="1">
    <source>
        <dbReference type="EMBL" id="GMA41716.1"/>
    </source>
</evidence>
<reference evidence="2" key="1">
    <citation type="journal article" date="2019" name="Int. J. Syst. Evol. Microbiol.">
        <title>The Global Catalogue of Microorganisms (GCM) 10K type strain sequencing project: providing services to taxonomists for standard genome sequencing and annotation.</title>
        <authorList>
            <consortium name="The Broad Institute Genomics Platform"/>
            <consortium name="The Broad Institute Genome Sequencing Center for Infectious Disease"/>
            <person name="Wu L."/>
            <person name="Ma J."/>
        </authorList>
    </citation>
    <scope>NUCLEOTIDE SEQUENCE [LARGE SCALE GENOMIC DNA]</scope>
    <source>
        <strain evidence="2">NBRC 113072</strain>
    </source>
</reference>
<organism evidence="1 2">
    <name type="scientific">Mobilicoccus caccae</name>
    <dbReference type="NCBI Taxonomy" id="1859295"/>
    <lineage>
        <taxon>Bacteria</taxon>
        <taxon>Bacillati</taxon>
        <taxon>Actinomycetota</taxon>
        <taxon>Actinomycetes</taxon>
        <taxon>Micrococcales</taxon>
        <taxon>Dermatophilaceae</taxon>
        <taxon>Mobilicoccus</taxon>
    </lineage>
</organism>
<protein>
    <recommendedName>
        <fullName evidence="3">Secreted protein</fullName>
    </recommendedName>
</protein>
<keyword evidence="2" id="KW-1185">Reference proteome</keyword>